<evidence type="ECO:0008006" key="3">
    <source>
        <dbReference type="Google" id="ProtNLM"/>
    </source>
</evidence>
<proteinExistence type="predicted"/>
<dbReference type="AlphaFoldDB" id="A0AAN9CJ94"/>
<organism evidence="1 2">
    <name type="scientific">Phoxinus phoxinus</name>
    <name type="common">Eurasian minnow</name>
    <dbReference type="NCBI Taxonomy" id="58324"/>
    <lineage>
        <taxon>Eukaryota</taxon>
        <taxon>Metazoa</taxon>
        <taxon>Chordata</taxon>
        <taxon>Craniata</taxon>
        <taxon>Vertebrata</taxon>
        <taxon>Euteleostomi</taxon>
        <taxon>Actinopterygii</taxon>
        <taxon>Neopterygii</taxon>
        <taxon>Teleostei</taxon>
        <taxon>Ostariophysi</taxon>
        <taxon>Cypriniformes</taxon>
        <taxon>Leuciscidae</taxon>
        <taxon>Phoxininae</taxon>
        <taxon>Phoxinus</taxon>
    </lineage>
</organism>
<keyword evidence="2" id="KW-1185">Reference proteome</keyword>
<comment type="caution">
    <text evidence="1">The sequence shown here is derived from an EMBL/GenBank/DDBJ whole genome shotgun (WGS) entry which is preliminary data.</text>
</comment>
<evidence type="ECO:0000313" key="2">
    <source>
        <dbReference type="Proteomes" id="UP001364617"/>
    </source>
</evidence>
<name>A0AAN9CJ94_9TELE</name>
<gene>
    <name evidence="1" type="ORF">R3I93_016302</name>
</gene>
<accession>A0AAN9CJ94</accession>
<evidence type="ECO:0000313" key="1">
    <source>
        <dbReference type="EMBL" id="KAK7139131.1"/>
    </source>
</evidence>
<sequence>MFVCSRHFHTGKPEMLECHPDWVPSLHLGHTEVKTTHTHSVLPGGRRDSKLYRGHRWMKLHLQMKLHRFYKWMTLHQRITENSRNAVFVATGVLKLTTCWRRTGY</sequence>
<reference evidence="1 2" key="1">
    <citation type="submission" date="2024-02" db="EMBL/GenBank/DDBJ databases">
        <title>Chromosome-level genome assembly of the Eurasian Minnow (Phoxinus phoxinus).</title>
        <authorList>
            <person name="Oriowo T.O."/>
            <person name="Martin S."/>
            <person name="Stange M."/>
            <person name="Chrysostomakis Y."/>
            <person name="Brown T."/>
            <person name="Winkler S."/>
            <person name="Kukowka S."/>
            <person name="Myers E.W."/>
            <person name="Bohne A."/>
        </authorList>
    </citation>
    <scope>NUCLEOTIDE SEQUENCE [LARGE SCALE GENOMIC DNA]</scope>
    <source>
        <strain evidence="1">ZFMK-TIS-60720</strain>
        <tissue evidence="1">Whole Organism</tissue>
    </source>
</reference>
<dbReference type="Proteomes" id="UP001364617">
    <property type="component" value="Unassembled WGS sequence"/>
</dbReference>
<dbReference type="EMBL" id="JAYKXH010000017">
    <property type="protein sequence ID" value="KAK7139131.1"/>
    <property type="molecule type" value="Genomic_DNA"/>
</dbReference>
<protein>
    <recommendedName>
        <fullName evidence="3">THAP-type domain-containing protein</fullName>
    </recommendedName>
</protein>